<accession>A0A059AL66</accession>
<reference evidence="2" key="1">
    <citation type="submission" date="2013-07" db="EMBL/GenBank/DDBJ databases">
        <title>The genome of Eucalyptus grandis.</title>
        <authorList>
            <person name="Schmutz J."/>
            <person name="Hayes R."/>
            <person name="Myburg A."/>
            <person name="Tuskan G."/>
            <person name="Grattapaglia D."/>
            <person name="Rokhsar D.S."/>
        </authorList>
    </citation>
    <scope>NUCLEOTIDE SEQUENCE</scope>
    <source>
        <tissue evidence="2">Leaf extractions</tissue>
    </source>
</reference>
<evidence type="ECO:0000313" key="2">
    <source>
        <dbReference type="EMBL" id="KCW54583.1"/>
    </source>
</evidence>
<evidence type="ECO:0000256" key="1">
    <source>
        <dbReference type="SAM" id="MobiDB-lite"/>
    </source>
</evidence>
<dbReference type="Gramene" id="KCW54583">
    <property type="protein sequence ID" value="KCW54583"/>
    <property type="gene ID" value="EUGRSUZ_I00542"/>
</dbReference>
<proteinExistence type="predicted"/>
<dbReference type="EMBL" id="KK198761">
    <property type="protein sequence ID" value="KCW54583.1"/>
    <property type="molecule type" value="Genomic_DNA"/>
</dbReference>
<name>A0A059AL66_EUCGR</name>
<gene>
    <name evidence="2" type="ORF">EUGRSUZ_I00542</name>
</gene>
<dbReference type="AlphaFoldDB" id="A0A059AL66"/>
<dbReference type="InParanoid" id="A0A059AL66"/>
<organism evidence="2">
    <name type="scientific">Eucalyptus grandis</name>
    <name type="common">Flooded gum</name>
    <dbReference type="NCBI Taxonomy" id="71139"/>
    <lineage>
        <taxon>Eukaryota</taxon>
        <taxon>Viridiplantae</taxon>
        <taxon>Streptophyta</taxon>
        <taxon>Embryophyta</taxon>
        <taxon>Tracheophyta</taxon>
        <taxon>Spermatophyta</taxon>
        <taxon>Magnoliopsida</taxon>
        <taxon>eudicotyledons</taxon>
        <taxon>Gunneridae</taxon>
        <taxon>Pentapetalae</taxon>
        <taxon>rosids</taxon>
        <taxon>malvids</taxon>
        <taxon>Myrtales</taxon>
        <taxon>Myrtaceae</taxon>
        <taxon>Myrtoideae</taxon>
        <taxon>Eucalypteae</taxon>
        <taxon>Eucalyptus</taxon>
    </lineage>
</organism>
<feature type="compositionally biased region" description="Basic residues" evidence="1">
    <location>
        <begin position="46"/>
        <end position="64"/>
    </location>
</feature>
<feature type="region of interest" description="Disordered" evidence="1">
    <location>
        <begin position="17"/>
        <end position="82"/>
    </location>
</feature>
<sequence>MQLPVRPPSRLRLQRRHLELEHPHPPPVRRRPRGLPDQGPRDRVPLGRRRRAPLLRLPRPRLRQPQRPEQLQLPAAAAAAAARRGVRSEAPLLVPEPHERRQRRRIVDAGEELLRGREVAVADELEGGDESRDGVAIAIAILLLLHRRSPAQSEVRAWRSDSRRRRKWGSIDRVVEEGGDGWGSIFFLVACFLFDQWVSGGSLVLGFATLRPRHSLLAERSDNSRFFIFFG</sequence>
<protein>
    <submittedName>
        <fullName evidence="2">Uncharacterized protein</fullName>
    </submittedName>
</protein>
<feature type="compositionally biased region" description="Low complexity" evidence="1">
    <location>
        <begin position="65"/>
        <end position="82"/>
    </location>
</feature>